<dbReference type="GO" id="GO:0046872">
    <property type="term" value="F:metal ion binding"/>
    <property type="evidence" value="ECO:0007669"/>
    <property type="project" value="UniProtKB-KW"/>
</dbReference>
<gene>
    <name evidence="10" type="ORF">R3I93_022207</name>
</gene>
<evidence type="ECO:0000256" key="8">
    <source>
        <dbReference type="ARBA" id="ARBA00022842"/>
    </source>
</evidence>
<dbReference type="EMBL" id="JAYKXH010000024">
    <property type="protein sequence ID" value="KAK7124026.1"/>
    <property type="molecule type" value="Genomic_DNA"/>
</dbReference>
<evidence type="ECO:0000256" key="9">
    <source>
        <dbReference type="ARBA" id="ARBA00031547"/>
    </source>
</evidence>
<evidence type="ECO:0000313" key="11">
    <source>
        <dbReference type="Proteomes" id="UP001364617"/>
    </source>
</evidence>
<evidence type="ECO:0000256" key="7">
    <source>
        <dbReference type="ARBA" id="ARBA00022840"/>
    </source>
</evidence>
<dbReference type="AlphaFoldDB" id="A0AAN9C8C6"/>
<dbReference type="PANTHER" id="PTHR12153">
    <property type="entry name" value="SELENOPROTEIN O"/>
    <property type="match status" value="1"/>
</dbReference>
<dbReference type="PANTHER" id="PTHR12153:SF18">
    <property type="entry name" value="SELENOPROTEIN O"/>
    <property type="match status" value="1"/>
</dbReference>
<accession>A0AAN9C8C6</accession>
<evidence type="ECO:0000256" key="3">
    <source>
        <dbReference type="ARBA" id="ARBA00022679"/>
    </source>
</evidence>
<evidence type="ECO:0000256" key="6">
    <source>
        <dbReference type="ARBA" id="ARBA00022741"/>
    </source>
</evidence>
<keyword evidence="6" id="KW-0547">Nucleotide-binding</keyword>
<dbReference type="Proteomes" id="UP001364617">
    <property type="component" value="Unassembled WGS sequence"/>
</dbReference>
<protein>
    <recommendedName>
        <fullName evidence="9">Selenoprotein O</fullName>
    </recommendedName>
</protein>
<evidence type="ECO:0000256" key="2">
    <source>
        <dbReference type="ARBA" id="ARBA00009747"/>
    </source>
</evidence>
<organism evidence="10 11">
    <name type="scientific">Phoxinus phoxinus</name>
    <name type="common">Eurasian minnow</name>
    <dbReference type="NCBI Taxonomy" id="58324"/>
    <lineage>
        <taxon>Eukaryota</taxon>
        <taxon>Metazoa</taxon>
        <taxon>Chordata</taxon>
        <taxon>Craniata</taxon>
        <taxon>Vertebrata</taxon>
        <taxon>Euteleostomi</taxon>
        <taxon>Actinopterygii</taxon>
        <taxon>Neopterygii</taxon>
        <taxon>Teleostei</taxon>
        <taxon>Ostariophysi</taxon>
        <taxon>Cypriniformes</taxon>
        <taxon>Leuciscidae</taxon>
        <taxon>Phoxininae</taxon>
        <taxon>Phoxinus</taxon>
    </lineage>
</organism>
<evidence type="ECO:0000256" key="5">
    <source>
        <dbReference type="ARBA" id="ARBA00022723"/>
    </source>
</evidence>
<comment type="similarity">
    <text evidence="2">Belongs to the SELO family.</text>
</comment>
<dbReference type="GO" id="GO:0016779">
    <property type="term" value="F:nucleotidyltransferase activity"/>
    <property type="evidence" value="ECO:0007669"/>
    <property type="project" value="UniProtKB-KW"/>
</dbReference>
<evidence type="ECO:0000313" key="10">
    <source>
        <dbReference type="EMBL" id="KAK7124026.1"/>
    </source>
</evidence>
<comment type="cofactor">
    <cofactor evidence="1">
        <name>Mg(2+)</name>
        <dbReference type="ChEBI" id="CHEBI:18420"/>
    </cofactor>
</comment>
<evidence type="ECO:0000256" key="4">
    <source>
        <dbReference type="ARBA" id="ARBA00022695"/>
    </source>
</evidence>
<comment type="caution">
    <text evidence="10">The sequence shown here is derived from an EMBL/GenBank/DDBJ whole genome shotgun (WGS) entry which is preliminary data.</text>
</comment>
<proteinExistence type="inferred from homology"/>
<sequence length="148" mass="17102">MKKIAFLLKLMEDTGADFTMTFRQLSEVTLSQLQKGSFAPSLWALSDLSSHKHFRDWVQLYLQRLSRLISDSDAARQHRMQGVNPRYVLRNWMAESAIRKAEKNDFSEVALLQKTLMEPFMEQEEAERAGYASKPPSWAQQLRVSCSS</sequence>
<keyword evidence="3" id="KW-0808">Transferase</keyword>
<name>A0AAN9C8C6_9TELE</name>
<dbReference type="GO" id="GO:0005524">
    <property type="term" value="F:ATP binding"/>
    <property type="evidence" value="ECO:0007669"/>
    <property type="project" value="UniProtKB-KW"/>
</dbReference>
<keyword evidence="7" id="KW-0067">ATP-binding</keyword>
<keyword evidence="5" id="KW-0479">Metal-binding</keyword>
<evidence type="ECO:0000256" key="1">
    <source>
        <dbReference type="ARBA" id="ARBA00001946"/>
    </source>
</evidence>
<dbReference type="Pfam" id="PF02696">
    <property type="entry name" value="SelO"/>
    <property type="match status" value="1"/>
</dbReference>
<keyword evidence="8" id="KW-0460">Magnesium</keyword>
<keyword evidence="4" id="KW-0548">Nucleotidyltransferase</keyword>
<keyword evidence="11" id="KW-1185">Reference proteome</keyword>
<dbReference type="InterPro" id="IPR003846">
    <property type="entry name" value="SelO"/>
</dbReference>
<reference evidence="10 11" key="1">
    <citation type="submission" date="2024-02" db="EMBL/GenBank/DDBJ databases">
        <title>Chromosome-level genome assembly of the Eurasian Minnow (Phoxinus phoxinus).</title>
        <authorList>
            <person name="Oriowo T.O."/>
            <person name="Martin S."/>
            <person name="Stange M."/>
            <person name="Chrysostomakis Y."/>
            <person name="Brown T."/>
            <person name="Winkler S."/>
            <person name="Kukowka S."/>
            <person name="Myers E.W."/>
            <person name="Bohne A."/>
        </authorList>
    </citation>
    <scope>NUCLEOTIDE SEQUENCE [LARGE SCALE GENOMIC DNA]</scope>
    <source>
        <strain evidence="10">ZFMK-TIS-60720</strain>
        <tissue evidence="10">Whole Organism</tissue>
    </source>
</reference>